<dbReference type="PANTHER" id="PTHR43133:SF60">
    <property type="entry name" value="RNA POLYMERASE SIGMA FACTOR SIGV"/>
    <property type="match status" value="1"/>
</dbReference>
<evidence type="ECO:0000313" key="11">
    <source>
        <dbReference type="Proteomes" id="UP000282311"/>
    </source>
</evidence>
<dbReference type="PROSITE" id="PS01063">
    <property type="entry name" value="SIGMA70_ECF"/>
    <property type="match status" value="1"/>
</dbReference>
<keyword evidence="4 6" id="KW-0238">DNA-binding</keyword>
<organism evidence="10 11">
    <name type="scientific">Paenibacillus ginsengarvi</name>
    <dbReference type="NCBI Taxonomy" id="400777"/>
    <lineage>
        <taxon>Bacteria</taxon>
        <taxon>Bacillati</taxon>
        <taxon>Bacillota</taxon>
        <taxon>Bacilli</taxon>
        <taxon>Bacillales</taxon>
        <taxon>Paenibacillaceae</taxon>
        <taxon>Paenibacillus</taxon>
    </lineage>
</organism>
<evidence type="ECO:0000313" key="10">
    <source>
        <dbReference type="EMBL" id="RKN76002.1"/>
    </source>
</evidence>
<feature type="domain" description="RNA polymerase sigma-70 region 2" evidence="8">
    <location>
        <begin position="23"/>
        <end position="89"/>
    </location>
</feature>
<evidence type="ECO:0000256" key="7">
    <source>
        <dbReference type="SAM" id="Phobius"/>
    </source>
</evidence>
<dbReference type="Pfam" id="PF08281">
    <property type="entry name" value="Sigma70_r4_2"/>
    <property type="match status" value="1"/>
</dbReference>
<dbReference type="NCBIfam" id="NF007223">
    <property type="entry name" value="PRK09641.1"/>
    <property type="match status" value="1"/>
</dbReference>
<keyword evidence="7" id="KW-0812">Transmembrane</keyword>
<dbReference type="AlphaFoldDB" id="A0A3B0BSV1"/>
<dbReference type="Pfam" id="PF04542">
    <property type="entry name" value="Sigma70_r2"/>
    <property type="match status" value="1"/>
</dbReference>
<dbReference type="InterPro" id="IPR039425">
    <property type="entry name" value="RNA_pol_sigma-70-like"/>
</dbReference>
<keyword evidence="2 6" id="KW-0805">Transcription regulation</keyword>
<keyword evidence="7" id="KW-1133">Transmembrane helix</keyword>
<keyword evidence="7" id="KW-0472">Membrane</keyword>
<evidence type="ECO:0000256" key="3">
    <source>
        <dbReference type="ARBA" id="ARBA00023082"/>
    </source>
</evidence>
<dbReference type="InterPro" id="IPR007627">
    <property type="entry name" value="RNA_pol_sigma70_r2"/>
</dbReference>
<dbReference type="SUPFAM" id="SSF88659">
    <property type="entry name" value="Sigma3 and sigma4 domains of RNA polymerase sigma factors"/>
    <property type="match status" value="1"/>
</dbReference>
<dbReference type="GO" id="GO:0016987">
    <property type="term" value="F:sigma factor activity"/>
    <property type="evidence" value="ECO:0007669"/>
    <property type="project" value="UniProtKB-KW"/>
</dbReference>
<evidence type="ECO:0000256" key="1">
    <source>
        <dbReference type="ARBA" id="ARBA00010641"/>
    </source>
</evidence>
<evidence type="ECO:0000256" key="6">
    <source>
        <dbReference type="RuleBase" id="RU000716"/>
    </source>
</evidence>
<dbReference type="EMBL" id="RBAH01000021">
    <property type="protein sequence ID" value="RKN76002.1"/>
    <property type="molecule type" value="Genomic_DNA"/>
</dbReference>
<comment type="caution">
    <text evidence="10">The sequence shown here is derived from an EMBL/GenBank/DDBJ whole genome shotgun (WGS) entry which is preliminary data.</text>
</comment>
<dbReference type="GO" id="GO:0003677">
    <property type="term" value="F:DNA binding"/>
    <property type="evidence" value="ECO:0007669"/>
    <property type="project" value="UniProtKB-KW"/>
</dbReference>
<proteinExistence type="inferred from homology"/>
<evidence type="ECO:0000256" key="2">
    <source>
        <dbReference type="ARBA" id="ARBA00023015"/>
    </source>
</evidence>
<comment type="similarity">
    <text evidence="1 6">Belongs to the sigma-70 factor family. ECF subfamily.</text>
</comment>
<dbReference type="InterPro" id="IPR036388">
    <property type="entry name" value="WH-like_DNA-bd_sf"/>
</dbReference>
<dbReference type="Gene3D" id="1.10.1740.10">
    <property type="match status" value="1"/>
</dbReference>
<dbReference type="OrthoDB" id="9785675at2"/>
<keyword evidence="5 6" id="KW-0804">Transcription</keyword>
<feature type="transmembrane region" description="Helical" evidence="7">
    <location>
        <begin position="184"/>
        <end position="203"/>
    </location>
</feature>
<dbReference type="Proteomes" id="UP000282311">
    <property type="component" value="Unassembled WGS sequence"/>
</dbReference>
<dbReference type="InterPro" id="IPR014284">
    <property type="entry name" value="RNA_pol_sigma-70_dom"/>
</dbReference>
<reference evidence="10 11" key="1">
    <citation type="journal article" date="2007" name="Int. J. Syst. Evol. Microbiol.">
        <title>Paenibacillus ginsengarvi sp. nov., isolated from soil from ginseng cultivation.</title>
        <authorList>
            <person name="Yoon M.H."/>
            <person name="Ten L.N."/>
            <person name="Im W.T."/>
        </authorList>
    </citation>
    <scope>NUCLEOTIDE SEQUENCE [LARGE SCALE GENOMIC DNA]</scope>
    <source>
        <strain evidence="10 11">KCTC 13059</strain>
    </source>
</reference>
<protein>
    <recommendedName>
        <fullName evidence="6">RNA polymerase sigma factor</fullName>
    </recommendedName>
</protein>
<evidence type="ECO:0000259" key="9">
    <source>
        <dbReference type="Pfam" id="PF08281"/>
    </source>
</evidence>
<dbReference type="InterPro" id="IPR013249">
    <property type="entry name" value="RNA_pol_sigma70_r4_t2"/>
</dbReference>
<evidence type="ECO:0000259" key="8">
    <source>
        <dbReference type="Pfam" id="PF04542"/>
    </source>
</evidence>
<sequence>MNATEVTLVQLSRTGDSAAFMELIQMYRDKLHRLAYRMLHNQHDSEDIVQETIMRVYLNLNQYDEKQKFSTWIFRIGKNLCIDLLRKKKDVRSLDTGYNDDKEVIYYDKLTSDEISPENRVLLSEFQDQLLKVIDKLSVKYKTIVTLYYLNELTLEEISEVLGLPVTTVKTRLYRGREQLRKKWGMTLTVSVMMIAFGMLFQLDWSGGGGMPARA</sequence>
<dbReference type="CDD" id="cd06171">
    <property type="entry name" value="Sigma70_r4"/>
    <property type="match status" value="1"/>
</dbReference>
<evidence type="ECO:0000256" key="4">
    <source>
        <dbReference type="ARBA" id="ARBA00023125"/>
    </source>
</evidence>
<dbReference type="RefSeq" id="WP_120749934.1">
    <property type="nucleotide sequence ID" value="NZ_RBAH01000021.1"/>
</dbReference>
<keyword evidence="3 6" id="KW-0731">Sigma factor</keyword>
<dbReference type="SUPFAM" id="SSF88946">
    <property type="entry name" value="Sigma2 domain of RNA polymerase sigma factors"/>
    <property type="match status" value="1"/>
</dbReference>
<feature type="domain" description="RNA polymerase sigma factor 70 region 4 type 2" evidence="9">
    <location>
        <begin position="128"/>
        <end position="180"/>
    </location>
</feature>
<keyword evidence="11" id="KW-1185">Reference proteome</keyword>
<dbReference type="InterPro" id="IPR000838">
    <property type="entry name" value="RNA_pol_sigma70_ECF_CS"/>
</dbReference>
<dbReference type="PANTHER" id="PTHR43133">
    <property type="entry name" value="RNA POLYMERASE ECF-TYPE SIGMA FACTO"/>
    <property type="match status" value="1"/>
</dbReference>
<dbReference type="InterPro" id="IPR013325">
    <property type="entry name" value="RNA_pol_sigma_r2"/>
</dbReference>
<dbReference type="GO" id="GO:0006950">
    <property type="term" value="P:response to stress"/>
    <property type="evidence" value="ECO:0007669"/>
    <property type="project" value="UniProtKB-ARBA"/>
</dbReference>
<evidence type="ECO:0000256" key="5">
    <source>
        <dbReference type="ARBA" id="ARBA00023163"/>
    </source>
</evidence>
<accession>A0A3B0BSV1</accession>
<name>A0A3B0BSV1_9BACL</name>
<dbReference type="Gene3D" id="1.10.10.10">
    <property type="entry name" value="Winged helix-like DNA-binding domain superfamily/Winged helix DNA-binding domain"/>
    <property type="match status" value="1"/>
</dbReference>
<dbReference type="GO" id="GO:0006352">
    <property type="term" value="P:DNA-templated transcription initiation"/>
    <property type="evidence" value="ECO:0007669"/>
    <property type="project" value="InterPro"/>
</dbReference>
<gene>
    <name evidence="10" type="primary">sigW</name>
    <name evidence="10" type="ORF">D7M11_24700</name>
</gene>
<dbReference type="NCBIfam" id="TIGR02937">
    <property type="entry name" value="sigma70-ECF"/>
    <property type="match status" value="1"/>
</dbReference>
<dbReference type="InterPro" id="IPR013324">
    <property type="entry name" value="RNA_pol_sigma_r3/r4-like"/>
</dbReference>